<evidence type="ECO:0000313" key="2">
    <source>
        <dbReference type="EMBL" id="AZS32945.1"/>
    </source>
</evidence>
<feature type="compositionally biased region" description="Polar residues" evidence="1">
    <location>
        <begin position="229"/>
        <end position="240"/>
    </location>
</feature>
<evidence type="ECO:0000256" key="1">
    <source>
        <dbReference type="SAM" id="MobiDB-lite"/>
    </source>
</evidence>
<feature type="region of interest" description="Disordered" evidence="1">
    <location>
        <begin position="196"/>
        <end position="242"/>
    </location>
</feature>
<accession>A0A3S9W1K9</accession>
<dbReference type="EMBL" id="MK241969">
    <property type="protein sequence ID" value="AZS32945.1"/>
    <property type="molecule type" value="Genomic_DNA"/>
</dbReference>
<name>A0A3S9W1K9_9RETR</name>
<feature type="compositionally biased region" description="Basic residues" evidence="1">
    <location>
        <begin position="199"/>
        <end position="210"/>
    </location>
</feature>
<feature type="region of interest" description="Disordered" evidence="1">
    <location>
        <begin position="27"/>
        <end position="71"/>
    </location>
</feature>
<reference evidence="2" key="1">
    <citation type="submission" date="2018-11" db="EMBL/GenBank/DDBJ databases">
        <title>Full-length genome sequence of the Simian Foamy Virus infecting a Papio anubis.</title>
        <authorList>
            <person name="Jegado B."/>
            <person name="Mahieux R."/>
        </authorList>
    </citation>
    <scope>NUCLEOTIDE SEQUENCE</scope>
    <source>
        <strain evidence="2">SFVpanubis</strain>
    </source>
</reference>
<dbReference type="GO" id="GO:0045893">
    <property type="term" value="P:positive regulation of DNA-templated transcription"/>
    <property type="evidence" value="ECO:0007669"/>
    <property type="project" value="InterPro"/>
</dbReference>
<dbReference type="Pfam" id="PF03274">
    <property type="entry name" value="Foamy_BEL"/>
    <property type="match status" value="2"/>
</dbReference>
<proteinExistence type="predicted"/>
<organism evidence="2">
    <name type="scientific">Simian foamy virus</name>
    <dbReference type="NCBI Taxonomy" id="11642"/>
    <lineage>
        <taxon>Viruses</taxon>
        <taxon>Riboviria</taxon>
        <taxon>Pararnavirae</taxon>
        <taxon>Artverviricota</taxon>
        <taxon>Revtraviricetes</taxon>
        <taxon>Ortervirales</taxon>
        <taxon>Retroviridae</taxon>
        <taxon>Spumaretrovirinae</taxon>
        <taxon>Simiispumavirus</taxon>
        <taxon>Simiispumavirus pantrosch</taxon>
    </lineage>
</organism>
<sequence length="301" mass="33999">MASWEKKKELTHLHAPEDNPLADLSILLDMDEMDPNDSKDDNPGASKFAEQLEARPGPSNEKTYQLGYKDKEDQRPDLKLRDWVPDPEHMSKYGTIRLILCGLYSAEKAQEILKYDFDVHWEKSPENPEYFEVQYKCRMCSSVINESMPIKYNEETGIWTKIGPLRGEMGSCVHGMKRHYKRCIASLPFSSSSTESVKPRIRANPVRRYREKLQQLASRPRRPRRKQASESGSNTTSSNPLAFVPGPCSPYTIQHPGCLHSGLPKPTIADPSLAVAMSGGPFWEQVYYDSIFGSPSGSGDN</sequence>
<gene>
    <name evidence="2" type="primary">Tas</name>
</gene>
<dbReference type="InterPro" id="IPR004956">
    <property type="entry name" value="Foamy_BEL"/>
</dbReference>
<dbReference type="GO" id="GO:0016032">
    <property type="term" value="P:viral process"/>
    <property type="evidence" value="ECO:0007669"/>
    <property type="project" value="InterPro"/>
</dbReference>
<protein>
    <submittedName>
        <fullName evidence="2">Tas</fullName>
    </submittedName>
</protein>